<dbReference type="PANTHER" id="PTHR23093:SF18">
    <property type="entry name" value="GLUTAMATE RICH 6"/>
    <property type="match status" value="1"/>
</dbReference>
<gene>
    <name evidence="3" type="primary">LOC109094393</name>
</gene>
<feature type="compositionally biased region" description="Basic and acidic residues" evidence="1">
    <location>
        <begin position="146"/>
        <end position="172"/>
    </location>
</feature>
<dbReference type="RefSeq" id="XP_042575267.1">
    <property type="nucleotide sequence ID" value="XM_042719333.1"/>
</dbReference>
<dbReference type="Pfam" id="PF14977">
    <property type="entry name" value="FAM194"/>
    <property type="match status" value="1"/>
</dbReference>
<evidence type="ECO:0000313" key="3">
    <source>
        <dbReference type="RefSeq" id="XP_042575267.1"/>
    </source>
</evidence>
<dbReference type="Proteomes" id="UP001155660">
    <property type="component" value="Chromosome B2"/>
</dbReference>
<dbReference type="PANTHER" id="PTHR23093">
    <property type="entry name" value="SIMILAR TO CHROMOSOME 3 OPEN READING FRAME 20"/>
    <property type="match status" value="1"/>
</dbReference>
<feature type="domain" description="FAM194 C-terminal" evidence="2">
    <location>
        <begin position="248"/>
        <end position="441"/>
    </location>
</feature>
<feature type="region of interest" description="Disordered" evidence="1">
    <location>
        <begin position="144"/>
        <end position="181"/>
    </location>
</feature>
<accession>A0A9Q9W1U2</accession>
<dbReference type="OrthoDB" id="527209at2759"/>
<sequence>MENQKRTFQQDADLAVMDSEMGTLLNYIDCQMEQEYFQTLESSADLCRGLPGLLRYKRESQERMYSPQHQQQLDSPICCQFCGSRAWPPLDLVYAETREDFCCEEYRELFEIVVHEKHLAMKRSDARPSGPARLDDPFITEDEELQDKAQERGKRSFRQQQREMQRYDRDAHASSLASNNNVPHDKTVISFRLSNCPPNEDVCKVIEFMHVDETSGQWTHESFDPGFKLCPHVLELNALVSFFQYNSSFLEKYYSNGDKFLTVFPDASAQVFYPSGNLALIILSSKKQRICIIHDDMPTPLCPVRALFQSNGRATCYHSNGSIWLSMDAWGGRSLDEGGRRIRTWNWTDKAQTPTPLRPLFLSLNRNIGVRVLGQQLVFVSFLASGQQARFRVGSCELSKEHNIPPQVLMCKEELVLLACRVGLHMALIRLQQCQAFPSSPTHLRVRPPPFLHSLVRRLRSLSHGVQMEEPDKAFIQRCLQAYP</sequence>
<name>A0A9Q9W1U2_CYPCA</name>
<dbReference type="KEGG" id="ccar:109094393"/>
<organism evidence="3">
    <name type="scientific">Cyprinus carpio</name>
    <name type="common">Common carp</name>
    <dbReference type="NCBI Taxonomy" id="7962"/>
    <lineage>
        <taxon>Eukaryota</taxon>
        <taxon>Metazoa</taxon>
        <taxon>Chordata</taxon>
        <taxon>Craniata</taxon>
        <taxon>Vertebrata</taxon>
        <taxon>Euteleostomi</taxon>
        <taxon>Actinopterygii</taxon>
        <taxon>Neopterygii</taxon>
        <taxon>Teleostei</taxon>
        <taxon>Ostariophysi</taxon>
        <taxon>Cypriniformes</taxon>
        <taxon>Cyprinidae</taxon>
        <taxon>Cyprininae</taxon>
        <taxon>Cyprinus</taxon>
    </lineage>
</organism>
<dbReference type="AlphaFoldDB" id="A0A9Q9W1U2"/>
<proteinExistence type="predicted"/>
<dbReference type="GeneID" id="109094393"/>
<dbReference type="InterPro" id="IPR029281">
    <property type="entry name" value="FAM194_C"/>
</dbReference>
<protein>
    <submittedName>
        <fullName evidence="3">Glutamate-rich protein 6</fullName>
    </submittedName>
</protein>
<evidence type="ECO:0000256" key="1">
    <source>
        <dbReference type="SAM" id="MobiDB-lite"/>
    </source>
</evidence>
<evidence type="ECO:0000259" key="2">
    <source>
        <dbReference type="Pfam" id="PF14977"/>
    </source>
</evidence>
<reference evidence="3" key="1">
    <citation type="submission" date="2025-08" db="UniProtKB">
        <authorList>
            <consortium name="RefSeq"/>
        </authorList>
    </citation>
    <scope>IDENTIFICATION</scope>
    <source>
        <tissue evidence="3">Muscle</tissue>
    </source>
</reference>